<dbReference type="EMBL" id="JACEIK010000203">
    <property type="protein sequence ID" value="MCD7452259.1"/>
    <property type="molecule type" value="Genomic_DNA"/>
</dbReference>
<keyword evidence="2" id="KW-1185">Reference proteome</keyword>
<dbReference type="Proteomes" id="UP000823775">
    <property type="component" value="Unassembled WGS sequence"/>
</dbReference>
<proteinExistence type="predicted"/>
<evidence type="ECO:0000313" key="1">
    <source>
        <dbReference type="EMBL" id="MCD7452259.1"/>
    </source>
</evidence>
<sequence>MPDILVPGLRDYLCIWPFINDFVTGRYSVLMSGFLGMYQFPLILRATAFHPMDLMASFLHLQLIHALKALSKALAEEELIYLRAQFNLLEPKAGCVSLDNFRMVLGRLCGHMLITFNALVNDNLGEGIEDNIVLEMNLGPTAYTFLKDCIRPSDRKLSFLGYTKFLHGVTPWFKHKTPSITFRRTRQRKT</sequence>
<accession>A0ABS8S331</accession>
<comment type="caution">
    <text evidence="1">The sequence shown here is derived from an EMBL/GenBank/DDBJ whole genome shotgun (WGS) entry which is preliminary data.</text>
</comment>
<gene>
    <name evidence="1" type="ORF">HAX54_016025</name>
</gene>
<protein>
    <submittedName>
        <fullName evidence="1">Uncharacterized protein</fullName>
    </submittedName>
</protein>
<evidence type="ECO:0000313" key="2">
    <source>
        <dbReference type="Proteomes" id="UP000823775"/>
    </source>
</evidence>
<organism evidence="1 2">
    <name type="scientific">Datura stramonium</name>
    <name type="common">Jimsonweed</name>
    <name type="synonym">Common thornapple</name>
    <dbReference type="NCBI Taxonomy" id="4076"/>
    <lineage>
        <taxon>Eukaryota</taxon>
        <taxon>Viridiplantae</taxon>
        <taxon>Streptophyta</taxon>
        <taxon>Embryophyta</taxon>
        <taxon>Tracheophyta</taxon>
        <taxon>Spermatophyta</taxon>
        <taxon>Magnoliopsida</taxon>
        <taxon>eudicotyledons</taxon>
        <taxon>Gunneridae</taxon>
        <taxon>Pentapetalae</taxon>
        <taxon>asterids</taxon>
        <taxon>lamiids</taxon>
        <taxon>Solanales</taxon>
        <taxon>Solanaceae</taxon>
        <taxon>Solanoideae</taxon>
        <taxon>Datureae</taxon>
        <taxon>Datura</taxon>
    </lineage>
</organism>
<reference evidence="1 2" key="1">
    <citation type="journal article" date="2021" name="BMC Genomics">
        <title>Datura genome reveals duplications of psychoactive alkaloid biosynthetic genes and high mutation rate following tissue culture.</title>
        <authorList>
            <person name="Rajewski A."/>
            <person name="Carter-House D."/>
            <person name="Stajich J."/>
            <person name="Litt A."/>
        </authorList>
    </citation>
    <scope>NUCLEOTIDE SEQUENCE [LARGE SCALE GENOMIC DNA]</scope>
    <source>
        <strain evidence="1">AR-01</strain>
    </source>
</reference>
<name>A0ABS8S331_DATST</name>